<keyword evidence="7" id="KW-0732">Signal</keyword>
<sequence>MTAALLVAALAVLSAPTTSATRRLTPVFARGTSTGHVSMAAVVAVLGTLVVGVAATAPTAGLALALVVGTVAHRVRRARRDRRHDVEIRSLLAGLDVAVADLRVGAHPESACSAAAAESAGGSAEAFRSAAATARLGGSAAHGLLTGARRDSDHDGVTADLDRIAAAWRIAERHGVPLAELLDAARTDLVGRRRFRARVDAGMAGARATATVLACLPVLGIALGQMMGAHPIGVLLAGGIGGVLLVVGTALACAGLAWADRITRKVAA</sequence>
<feature type="domain" description="Type II secretion system protein GspF" evidence="8">
    <location>
        <begin position="102"/>
        <end position="222"/>
    </location>
</feature>
<name>A0ABW4PCQ4_9NOCA</name>
<keyword evidence="2" id="KW-1003">Cell membrane</keyword>
<keyword evidence="3 6" id="KW-0812">Transmembrane</keyword>
<dbReference type="Proteomes" id="UP001597286">
    <property type="component" value="Unassembled WGS sequence"/>
</dbReference>
<comment type="caution">
    <text evidence="9">The sequence shown here is derived from an EMBL/GenBank/DDBJ whole genome shotgun (WGS) entry which is preliminary data.</text>
</comment>
<reference evidence="10" key="1">
    <citation type="journal article" date="2019" name="Int. J. Syst. Evol. Microbiol.">
        <title>The Global Catalogue of Microorganisms (GCM) 10K type strain sequencing project: providing services to taxonomists for standard genome sequencing and annotation.</title>
        <authorList>
            <consortium name="The Broad Institute Genomics Platform"/>
            <consortium name="The Broad Institute Genome Sequencing Center for Infectious Disease"/>
            <person name="Wu L."/>
            <person name="Ma J."/>
        </authorList>
    </citation>
    <scope>NUCLEOTIDE SEQUENCE [LARGE SCALE GENOMIC DNA]</scope>
    <source>
        <strain evidence="10">DT72</strain>
    </source>
</reference>
<dbReference type="PANTHER" id="PTHR35007:SF4">
    <property type="entry name" value="CONSERVED TRANSMEMBRANE PROTEIN-RELATED"/>
    <property type="match status" value="1"/>
</dbReference>
<evidence type="ECO:0000256" key="5">
    <source>
        <dbReference type="ARBA" id="ARBA00023136"/>
    </source>
</evidence>
<evidence type="ECO:0000313" key="10">
    <source>
        <dbReference type="Proteomes" id="UP001597286"/>
    </source>
</evidence>
<evidence type="ECO:0000259" key="8">
    <source>
        <dbReference type="Pfam" id="PF00482"/>
    </source>
</evidence>
<feature type="transmembrane region" description="Helical" evidence="6">
    <location>
        <begin position="232"/>
        <end position="259"/>
    </location>
</feature>
<dbReference type="RefSeq" id="WP_378488339.1">
    <property type="nucleotide sequence ID" value="NZ_JBHUFB010000022.1"/>
</dbReference>
<evidence type="ECO:0000256" key="3">
    <source>
        <dbReference type="ARBA" id="ARBA00022692"/>
    </source>
</evidence>
<evidence type="ECO:0000256" key="6">
    <source>
        <dbReference type="SAM" id="Phobius"/>
    </source>
</evidence>
<dbReference type="PANTHER" id="PTHR35007">
    <property type="entry name" value="INTEGRAL MEMBRANE PROTEIN-RELATED"/>
    <property type="match status" value="1"/>
</dbReference>
<accession>A0ABW4PCQ4</accession>
<dbReference type="EMBL" id="JBHUFB010000022">
    <property type="protein sequence ID" value="MFD1815898.1"/>
    <property type="molecule type" value="Genomic_DNA"/>
</dbReference>
<evidence type="ECO:0000256" key="1">
    <source>
        <dbReference type="ARBA" id="ARBA00004651"/>
    </source>
</evidence>
<feature type="signal peptide" evidence="7">
    <location>
        <begin position="1"/>
        <end position="20"/>
    </location>
</feature>
<organism evidence="9 10">
    <name type="scientific">Rhodococcus gannanensis</name>
    <dbReference type="NCBI Taxonomy" id="1960308"/>
    <lineage>
        <taxon>Bacteria</taxon>
        <taxon>Bacillati</taxon>
        <taxon>Actinomycetota</taxon>
        <taxon>Actinomycetes</taxon>
        <taxon>Mycobacteriales</taxon>
        <taxon>Nocardiaceae</taxon>
        <taxon>Rhodococcus</taxon>
    </lineage>
</organism>
<dbReference type="Pfam" id="PF00482">
    <property type="entry name" value="T2SSF"/>
    <property type="match status" value="1"/>
</dbReference>
<evidence type="ECO:0000313" key="9">
    <source>
        <dbReference type="EMBL" id="MFD1815898.1"/>
    </source>
</evidence>
<gene>
    <name evidence="9" type="ORF">ACFSJG_27090</name>
</gene>
<feature type="transmembrane region" description="Helical" evidence="6">
    <location>
        <begin position="204"/>
        <end position="226"/>
    </location>
</feature>
<proteinExistence type="predicted"/>
<keyword evidence="4 6" id="KW-1133">Transmembrane helix</keyword>
<comment type="subcellular location">
    <subcellularLocation>
        <location evidence="1">Cell membrane</location>
        <topology evidence="1">Multi-pass membrane protein</topology>
    </subcellularLocation>
</comment>
<feature type="chain" id="PRO_5046401016" evidence="7">
    <location>
        <begin position="21"/>
        <end position="268"/>
    </location>
</feature>
<dbReference type="InterPro" id="IPR018076">
    <property type="entry name" value="T2SS_GspF_dom"/>
</dbReference>
<keyword evidence="5 6" id="KW-0472">Membrane</keyword>
<feature type="transmembrane region" description="Helical" evidence="6">
    <location>
        <begin position="43"/>
        <end position="72"/>
    </location>
</feature>
<evidence type="ECO:0000256" key="4">
    <source>
        <dbReference type="ARBA" id="ARBA00022989"/>
    </source>
</evidence>
<evidence type="ECO:0000256" key="7">
    <source>
        <dbReference type="SAM" id="SignalP"/>
    </source>
</evidence>
<keyword evidence="10" id="KW-1185">Reference proteome</keyword>
<evidence type="ECO:0000256" key="2">
    <source>
        <dbReference type="ARBA" id="ARBA00022475"/>
    </source>
</evidence>
<protein>
    <submittedName>
        <fullName evidence="9">Type II secretion system F family protein</fullName>
    </submittedName>
</protein>